<evidence type="ECO:0000313" key="3">
    <source>
        <dbReference type="Proteomes" id="UP000031163"/>
    </source>
</evidence>
<feature type="signal peptide" evidence="1">
    <location>
        <begin position="1"/>
        <end position="24"/>
    </location>
</feature>
<feature type="chain" id="PRO_5002053000" description="Lipoprotein" evidence="1">
    <location>
        <begin position="25"/>
        <end position="174"/>
    </location>
</feature>
<accession>A0A0A8H5L5</accession>
<dbReference type="STRING" id="1031564.CINS_1253"/>
<gene>
    <name evidence="2" type="ORF">CINS_1253</name>
</gene>
<dbReference type="AlphaFoldDB" id="A0A0A8H5L5"/>
<reference evidence="2 3" key="1">
    <citation type="journal article" date="2014" name="Genome Biol. Evol.">
        <title>Comparative Genomics of the Campylobacter lari Group.</title>
        <authorList>
            <person name="Miller W.G."/>
            <person name="Yee E."/>
            <person name="Chapman M.H."/>
            <person name="Smith T.P."/>
            <person name="Bono J.L."/>
            <person name="Huynh S."/>
            <person name="Parker C.T."/>
            <person name="Vandamme P."/>
            <person name="Luong K."/>
            <person name="Korlach J."/>
        </authorList>
    </citation>
    <scope>NUCLEOTIDE SEQUENCE [LARGE SCALE GENOMIC DNA]</scope>
    <source>
        <strain evidence="2 3">NCTC 12927</strain>
    </source>
</reference>
<dbReference type="PROSITE" id="PS51257">
    <property type="entry name" value="PROKAR_LIPOPROTEIN"/>
    <property type="match status" value="1"/>
</dbReference>
<dbReference type="KEGG" id="cis:CINS_1253"/>
<evidence type="ECO:0000313" key="2">
    <source>
        <dbReference type="EMBL" id="AJC88209.1"/>
    </source>
</evidence>
<dbReference type="Proteomes" id="UP000031163">
    <property type="component" value="Chromosome"/>
</dbReference>
<dbReference type="GeneID" id="74432035"/>
<proteinExistence type="predicted"/>
<sequence length="174" mass="20032">MHKNNLIIILLGFFLSSCSSSMNAFVQTSNEGIFLQAKKGQSINLHINNPSKINTNLEEKINKKIQNLGLVLDKNDADYEILINIVNLKKFSYAQRLRSSSAKFFFNDFDKIDDIFDMEVENYYIMQVNLQINSKKSSQKTSLLARTTHLGNLDNVKETLEEKISEQIASFFYF</sequence>
<dbReference type="EMBL" id="CP007770">
    <property type="protein sequence ID" value="AJC88209.1"/>
    <property type="molecule type" value="Genomic_DNA"/>
</dbReference>
<dbReference type="RefSeq" id="WP_039650783.1">
    <property type="nucleotide sequence ID" value="NZ_CP007770.1"/>
</dbReference>
<protein>
    <recommendedName>
        <fullName evidence="4">Lipoprotein</fullName>
    </recommendedName>
</protein>
<evidence type="ECO:0000256" key="1">
    <source>
        <dbReference type="SAM" id="SignalP"/>
    </source>
</evidence>
<organism evidence="2 3">
    <name type="scientific">Campylobacter insulaenigrae NCTC 12927</name>
    <dbReference type="NCBI Taxonomy" id="1031564"/>
    <lineage>
        <taxon>Bacteria</taxon>
        <taxon>Pseudomonadati</taxon>
        <taxon>Campylobacterota</taxon>
        <taxon>Epsilonproteobacteria</taxon>
        <taxon>Campylobacterales</taxon>
        <taxon>Campylobacteraceae</taxon>
        <taxon>Campylobacter</taxon>
    </lineage>
</organism>
<evidence type="ECO:0008006" key="4">
    <source>
        <dbReference type="Google" id="ProtNLM"/>
    </source>
</evidence>
<keyword evidence="1" id="KW-0732">Signal</keyword>
<name>A0A0A8H5L5_9BACT</name>
<dbReference type="HOGENOM" id="CLU_1522438_0_0_7"/>